<keyword evidence="1 9" id="KW-0963">Cytoplasm</keyword>
<evidence type="ECO:0000256" key="10">
    <source>
        <dbReference type="PIRSR" id="PIRSR006246-1"/>
    </source>
</evidence>
<feature type="active site" description="Schiff-base intermediate with substrate; via pyruvic acid" evidence="9 10">
    <location>
        <position position="25"/>
    </location>
</feature>
<comment type="function">
    <text evidence="9">Catalyzes the pyruvoyl-dependent decarboxylation of aspartate to produce beta-alanine.</text>
</comment>
<accession>A0A840I4G2</accession>
<dbReference type="GO" id="GO:0006523">
    <property type="term" value="P:alanine biosynthetic process"/>
    <property type="evidence" value="ECO:0007669"/>
    <property type="project" value="InterPro"/>
</dbReference>
<comment type="similarity">
    <text evidence="9">Belongs to the PanD family.</text>
</comment>
<proteinExistence type="inferred from homology"/>
<feature type="modified residue" description="Pyruvic acid (Ser)" evidence="9 12">
    <location>
        <position position="25"/>
    </location>
</feature>
<comment type="PTM">
    <text evidence="9 12">Is synthesized initially as an inactive proenzyme, which is activated by self-cleavage at a specific serine bond to produce a beta-subunit with a hydroxyl group at its C-terminus and an alpha-subunit with a pyruvoyl group at its N-terminus.</text>
</comment>
<dbReference type="Proteomes" id="UP000563524">
    <property type="component" value="Unassembled WGS sequence"/>
</dbReference>
<reference evidence="14 15" key="1">
    <citation type="submission" date="2020-08" db="EMBL/GenBank/DDBJ databases">
        <title>Genomic Encyclopedia of Type Strains, Phase IV (KMG-IV): sequencing the most valuable type-strain genomes for metagenomic binning, comparative biology and taxonomic classification.</title>
        <authorList>
            <person name="Goeker M."/>
        </authorList>
    </citation>
    <scope>NUCLEOTIDE SEQUENCE [LARGE SCALE GENOMIC DNA]</scope>
    <source>
        <strain evidence="14 15">DSM 102850</strain>
    </source>
</reference>
<dbReference type="InterPro" id="IPR003190">
    <property type="entry name" value="Asp_decarbox"/>
</dbReference>
<dbReference type="UniPathway" id="UPA00028">
    <property type="reaction ID" value="UER00002"/>
</dbReference>
<dbReference type="RefSeq" id="WP_183818672.1">
    <property type="nucleotide sequence ID" value="NZ_JACHOB010000005.1"/>
</dbReference>
<gene>
    <name evidence="9" type="primary">panD</name>
    <name evidence="14" type="ORF">GGQ59_002290</name>
</gene>
<keyword evidence="4 9" id="KW-0068">Autocatalytic cleavage</keyword>
<evidence type="ECO:0000256" key="1">
    <source>
        <dbReference type="ARBA" id="ARBA00022490"/>
    </source>
</evidence>
<dbReference type="PANTHER" id="PTHR21012:SF0">
    <property type="entry name" value="ASPARTATE 1-DECARBOXYLASE"/>
    <property type="match status" value="1"/>
</dbReference>
<evidence type="ECO:0000256" key="8">
    <source>
        <dbReference type="ARBA" id="ARBA00023317"/>
    </source>
</evidence>
<evidence type="ECO:0000256" key="2">
    <source>
        <dbReference type="ARBA" id="ARBA00022655"/>
    </source>
</evidence>
<comment type="subcellular location">
    <subcellularLocation>
        <location evidence="9">Cytoplasm</location>
    </subcellularLocation>
</comment>
<name>A0A840I4G2_9PROT</name>
<dbReference type="HAMAP" id="MF_00446">
    <property type="entry name" value="PanD"/>
    <property type="match status" value="1"/>
</dbReference>
<dbReference type="EMBL" id="JACHOB010000005">
    <property type="protein sequence ID" value="MBB4659749.1"/>
    <property type="molecule type" value="Genomic_DNA"/>
</dbReference>
<keyword evidence="8 9" id="KW-0670">Pyruvate</keyword>
<evidence type="ECO:0000256" key="12">
    <source>
        <dbReference type="PIRSR" id="PIRSR006246-3"/>
    </source>
</evidence>
<comment type="catalytic activity">
    <reaction evidence="9">
        <text>L-aspartate + H(+) = beta-alanine + CO2</text>
        <dbReference type="Rhea" id="RHEA:19497"/>
        <dbReference type="ChEBI" id="CHEBI:15378"/>
        <dbReference type="ChEBI" id="CHEBI:16526"/>
        <dbReference type="ChEBI" id="CHEBI:29991"/>
        <dbReference type="ChEBI" id="CHEBI:57966"/>
        <dbReference type="EC" id="4.1.1.11"/>
    </reaction>
</comment>
<feature type="chain" id="PRO_5033172608" description="Aspartate 1-decarboxylase alpha chain" evidence="9 13">
    <location>
        <begin position="25"/>
        <end position="118"/>
    </location>
</feature>
<comment type="subunit">
    <text evidence="9">Heterooctamer of four alpha and four beta subunits.</text>
</comment>
<dbReference type="AlphaFoldDB" id="A0A840I4G2"/>
<dbReference type="SUPFAM" id="SSF50692">
    <property type="entry name" value="ADC-like"/>
    <property type="match status" value="1"/>
</dbReference>
<evidence type="ECO:0000256" key="9">
    <source>
        <dbReference type="HAMAP-Rule" id="MF_00446"/>
    </source>
</evidence>
<evidence type="ECO:0000256" key="13">
    <source>
        <dbReference type="PIRSR" id="PIRSR006246-5"/>
    </source>
</evidence>
<dbReference type="Gene3D" id="2.40.40.20">
    <property type="match status" value="1"/>
</dbReference>
<feature type="binding site" evidence="9 11">
    <location>
        <position position="57"/>
    </location>
    <ligand>
        <name>substrate</name>
    </ligand>
</feature>
<sequence>MLLNMLKAKIHGATLTMTDLHYEGSIAIDQDILDAAGILPHEHVDIWNVTNGARLATYAIPGERGSGQFMLNGAAARLAHAGDKVIIAAFGQVDASEARNYHPTVVLMNDDNTIKKIV</sequence>
<dbReference type="InterPro" id="IPR009010">
    <property type="entry name" value="Asp_de-COase-like_dom_sf"/>
</dbReference>
<comment type="pathway">
    <text evidence="9">Cofactor biosynthesis; (R)-pantothenate biosynthesis; beta-alanine from L-aspartate: step 1/1.</text>
</comment>
<evidence type="ECO:0000256" key="11">
    <source>
        <dbReference type="PIRSR" id="PIRSR006246-2"/>
    </source>
</evidence>
<dbReference type="GO" id="GO:0015940">
    <property type="term" value="P:pantothenate biosynthetic process"/>
    <property type="evidence" value="ECO:0007669"/>
    <property type="project" value="UniProtKB-UniRule"/>
</dbReference>
<evidence type="ECO:0000256" key="7">
    <source>
        <dbReference type="ARBA" id="ARBA00023270"/>
    </source>
</evidence>
<dbReference type="CDD" id="cd06919">
    <property type="entry name" value="Asp_decarbox"/>
    <property type="match status" value="1"/>
</dbReference>
<keyword evidence="7 9" id="KW-0704">Schiff base</keyword>
<dbReference type="PANTHER" id="PTHR21012">
    <property type="entry name" value="ASPARTATE 1-DECARBOXYLASE"/>
    <property type="match status" value="1"/>
</dbReference>
<evidence type="ECO:0000256" key="6">
    <source>
        <dbReference type="ARBA" id="ARBA00023239"/>
    </source>
</evidence>
<evidence type="ECO:0000313" key="15">
    <source>
        <dbReference type="Proteomes" id="UP000563524"/>
    </source>
</evidence>
<feature type="binding site" evidence="9 11">
    <location>
        <begin position="73"/>
        <end position="75"/>
    </location>
    <ligand>
        <name>substrate</name>
    </ligand>
</feature>
<keyword evidence="6 9" id="KW-0456">Lyase</keyword>
<evidence type="ECO:0000256" key="3">
    <source>
        <dbReference type="ARBA" id="ARBA00022793"/>
    </source>
</evidence>
<keyword evidence="5 9" id="KW-0865">Zymogen</keyword>
<keyword evidence="15" id="KW-1185">Reference proteome</keyword>
<dbReference type="GO" id="GO:0004068">
    <property type="term" value="F:aspartate 1-decarboxylase activity"/>
    <property type="evidence" value="ECO:0007669"/>
    <property type="project" value="UniProtKB-UniRule"/>
</dbReference>
<evidence type="ECO:0000256" key="4">
    <source>
        <dbReference type="ARBA" id="ARBA00022813"/>
    </source>
</evidence>
<protein>
    <recommendedName>
        <fullName evidence="9">Aspartate 1-decarboxylase</fullName>
        <ecNumber evidence="9">4.1.1.11</ecNumber>
    </recommendedName>
    <alternativeName>
        <fullName evidence="9">Aspartate alpha-decarboxylase</fullName>
    </alternativeName>
    <component>
        <recommendedName>
            <fullName evidence="9">Aspartate 1-decarboxylase beta chain</fullName>
        </recommendedName>
    </component>
    <component>
        <recommendedName>
            <fullName evidence="9">Aspartate 1-decarboxylase alpha chain</fullName>
        </recommendedName>
    </component>
</protein>
<dbReference type="PIRSF" id="PIRSF006246">
    <property type="entry name" value="Asp_decarbox"/>
    <property type="match status" value="1"/>
</dbReference>
<dbReference type="NCBIfam" id="TIGR00223">
    <property type="entry name" value="panD"/>
    <property type="match status" value="1"/>
</dbReference>
<dbReference type="EC" id="4.1.1.11" evidence="9"/>
<dbReference type="Pfam" id="PF02261">
    <property type="entry name" value="Asp_decarbox"/>
    <property type="match status" value="1"/>
</dbReference>
<feature type="active site" description="Proton donor" evidence="9 10">
    <location>
        <position position="58"/>
    </location>
</feature>
<keyword evidence="2 9" id="KW-0566">Pantothenate biosynthesis</keyword>
<dbReference type="GO" id="GO:0005829">
    <property type="term" value="C:cytosol"/>
    <property type="evidence" value="ECO:0007669"/>
    <property type="project" value="TreeGrafter"/>
</dbReference>
<keyword evidence="3 9" id="KW-0210">Decarboxylase</keyword>
<organism evidence="14 15">
    <name type="scientific">Parvularcula dongshanensis</name>
    <dbReference type="NCBI Taxonomy" id="1173995"/>
    <lineage>
        <taxon>Bacteria</taxon>
        <taxon>Pseudomonadati</taxon>
        <taxon>Pseudomonadota</taxon>
        <taxon>Alphaproteobacteria</taxon>
        <taxon>Parvularculales</taxon>
        <taxon>Parvularculaceae</taxon>
        <taxon>Parvularcula</taxon>
    </lineage>
</organism>
<comment type="cofactor">
    <cofactor evidence="9 10">
        <name>pyruvate</name>
        <dbReference type="ChEBI" id="CHEBI:15361"/>
    </cofactor>
    <text evidence="9 10">Binds 1 pyruvoyl group covalently per subunit.</text>
</comment>
<comment type="caution">
    <text evidence="14">The sequence shown here is derived from an EMBL/GenBank/DDBJ whole genome shotgun (WGS) entry which is preliminary data.</text>
</comment>
<feature type="chain" id="PRO_5033172609" description="Aspartate 1-decarboxylase beta chain" evidence="9 13">
    <location>
        <begin position="1"/>
        <end position="24"/>
    </location>
</feature>
<evidence type="ECO:0000256" key="5">
    <source>
        <dbReference type="ARBA" id="ARBA00023145"/>
    </source>
</evidence>
<evidence type="ECO:0000313" key="14">
    <source>
        <dbReference type="EMBL" id="MBB4659749.1"/>
    </source>
</evidence>